<dbReference type="EMBL" id="CP019288">
    <property type="protein sequence ID" value="QHI35381.1"/>
    <property type="molecule type" value="Genomic_DNA"/>
</dbReference>
<sequence>MTSIEKNKSASRLIIQSHIDKAFTEKHIQWNDGLNYTEFIRALWRLFLNHDSFKLGTQDILGKLSEEDAMQLLSDEIDITKLKAS</sequence>
<evidence type="ECO:0000313" key="1">
    <source>
        <dbReference type="EMBL" id="QHI35381.1"/>
    </source>
</evidence>
<evidence type="ECO:0000313" key="2">
    <source>
        <dbReference type="Proteomes" id="UP000464657"/>
    </source>
</evidence>
<dbReference type="OrthoDB" id="1444474at2"/>
<proteinExistence type="predicted"/>
<protein>
    <submittedName>
        <fullName evidence="1">Uncharacterized protein</fullName>
    </submittedName>
</protein>
<dbReference type="KEGG" id="kan:IMCC3317_07270"/>
<gene>
    <name evidence="1" type="ORF">IMCC3317_07270</name>
</gene>
<dbReference type="RefSeq" id="WP_160128125.1">
    <property type="nucleotide sequence ID" value="NZ_CP019288.1"/>
</dbReference>
<reference evidence="1 2" key="1">
    <citation type="journal article" date="2013" name="Int. J. Syst. Evol. Microbiol.">
        <title>Kordia antarctica sp. nov., isolated from Antarctic seawater.</title>
        <authorList>
            <person name="Baek K."/>
            <person name="Choi A."/>
            <person name="Kang I."/>
            <person name="Lee K."/>
            <person name="Cho J.C."/>
        </authorList>
    </citation>
    <scope>NUCLEOTIDE SEQUENCE [LARGE SCALE GENOMIC DNA]</scope>
    <source>
        <strain evidence="1 2">IMCC3317</strain>
    </source>
</reference>
<keyword evidence="2" id="KW-1185">Reference proteome</keyword>
<accession>A0A7L4ZG13</accession>
<organism evidence="1 2">
    <name type="scientific">Kordia antarctica</name>
    <dbReference type="NCBI Taxonomy" id="1218801"/>
    <lineage>
        <taxon>Bacteria</taxon>
        <taxon>Pseudomonadati</taxon>
        <taxon>Bacteroidota</taxon>
        <taxon>Flavobacteriia</taxon>
        <taxon>Flavobacteriales</taxon>
        <taxon>Flavobacteriaceae</taxon>
        <taxon>Kordia</taxon>
    </lineage>
</organism>
<dbReference type="Proteomes" id="UP000464657">
    <property type="component" value="Chromosome"/>
</dbReference>
<dbReference type="AlphaFoldDB" id="A0A7L4ZG13"/>
<name>A0A7L4ZG13_9FLAO</name>